<dbReference type="OrthoDB" id="6167035at2"/>
<evidence type="ECO:0000313" key="3">
    <source>
        <dbReference type="EMBL" id="SFU41079.1"/>
    </source>
</evidence>
<protein>
    <submittedName>
        <fullName evidence="3">Uncharacterized protein</fullName>
    </submittedName>
</protein>
<dbReference type="PROSITE" id="PS51257">
    <property type="entry name" value="PROKAR_LIPOPROTEIN"/>
    <property type="match status" value="1"/>
</dbReference>
<reference evidence="4" key="1">
    <citation type="submission" date="2016-10" db="EMBL/GenBank/DDBJ databases">
        <authorList>
            <person name="Varghese N."/>
            <person name="Submissions S."/>
        </authorList>
    </citation>
    <scope>NUCLEOTIDE SEQUENCE [LARGE SCALE GENOMIC DNA]</scope>
    <source>
        <strain evidence="4">CGMCC 1.6981</strain>
    </source>
</reference>
<dbReference type="STRING" id="463301.SAMN04487955_10290"/>
<feature type="region of interest" description="Disordered" evidence="1">
    <location>
        <begin position="22"/>
        <end position="61"/>
    </location>
</feature>
<name>A0A1I7FY23_9GAMM</name>
<feature type="signal peptide" evidence="2">
    <location>
        <begin position="1"/>
        <end position="19"/>
    </location>
</feature>
<dbReference type="EMBL" id="FPBP01000002">
    <property type="protein sequence ID" value="SFU41079.1"/>
    <property type="molecule type" value="Genomic_DNA"/>
</dbReference>
<evidence type="ECO:0000256" key="1">
    <source>
        <dbReference type="SAM" id="MobiDB-lite"/>
    </source>
</evidence>
<accession>A0A1I7FY23</accession>
<sequence length="201" mass="21938">MTAWYRRMGILLLATLVTACSGGDNGETRSSGPDEASQVTRSSETMAESPEVDSEELEPMQSPVEIDFTAVLLEDRRLMVEGESNLPPSAQLEVIVERELSGVRWRSRTDMGEGNFSAGPFGPGSGLADGEYRISVQLSEAAVQPRSVRERIGEQGEHLSGPLVSTSRHGLGKVASYAQRFMVGDEPRRTHDQVNVVEMEE</sequence>
<gene>
    <name evidence="3" type="ORF">SAMN04487955_10290</name>
</gene>
<feature type="compositionally biased region" description="Polar residues" evidence="1">
    <location>
        <begin position="37"/>
        <end position="46"/>
    </location>
</feature>
<dbReference type="RefSeq" id="WP_089792862.1">
    <property type="nucleotide sequence ID" value="NZ_FPBP01000002.1"/>
</dbReference>
<feature type="chain" id="PRO_5011636650" evidence="2">
    <location>
        <begin position="20"/>
        <end position="201"/>
    </location>
</feature>
<proteinExistence type="predicted"/>
<evidence type="ECO:0000313" key="4">
    <source>
        <dbReference type="Proteomes" id="UP000198693"/>
    </source>
</evidence>
<dbReference type="Proteomes" id="UP000198693">
    <property type="component" value="Unassembled WGS sequence"/>
</dbReference>
<evidence type="ECO:0000256" key="2">
    <source>
        <dbReference type="SAM" id="SignalP"/>
    </source>
</evidence>
<dbReference type="AlphaFoldDB" id="A0A1I7FY23"/>
<organism evidence="3 4">
    <name type="scientific">Halomonas korlensis</name>
    <dbReference type="NCBI Taxonomy" id="463301"/>
    <lineage>
        <taxon>Bacteria</taxon>
        <taxon>Pseudomonadati</taxon>
        <taxon>Pseudomonadota</taxon>
        <taxon>Gammaproteobacteria</taxon>
        <taxon>Oceanospirillales</taxon>
        <taxon>Halomonadaceae</taxon>
        <taxon>Halomonas</taxon>
    </lineage>
</organism>
<keyword evidence="2" id="KW-0732">Signal</keyword>
<keyword evidence="4" id="KW-1185">Reference proteome</keyword>